<protein>
    <submittedName>
        <fullName evidence="1">Uncharacterized protein</fullName>
    </submittedName>
</protein>
<dbReference type="Proteomes" id="UP000319449">
    <property type="component" value="Unassembled WGS sequence"/>
</dbReference>
<keyword evidence="2" id="KW-1185">Reference proteome</keyword>
<dbReference type="EMBL" id="VLLN01000001">
    <property type="protein sequence ID" value="TWJ33513.1"/>
    <property type="molecule type" value="Genomic_DNA"/>
</dbReference>
<organism evidence="1 2">
    <name type="scientific">Geobacter argillaceus</name>
    <dbReference type="NCBI Taxonomy" id="345631"/>
    <lineage>
        <taxon>Bacteria</taxon>
        <taxon>Pseudomonadati</taxon>
        <taxon>Thermodesulfobacteriota</taxon>
        <taxon>Desulfuromonadia</taxon>
        <taxon>Geobacterales</taxon>
        <taxon>Geobacteraceae</taxon>
        <taxon>Geobacter</taxon>
    </lineage>
</organism>
<dbReference type="AlphaFoldDB" id="A0A562WSV2"/>
<dbReference type="OrthoDB" id="5397838at2"/>
<name>A0A562WSV2_9BACT</name>
<proteinExistence type="predicted"/>
<comment type="caution">
    <text evidence="1">The sequence shown here is derived from an EMBL/GenBank/DDBJ whole genome shotgun (WGS) entry which is preliminary data.</text>
</comment>
<sequence>MYRIGRMLRTIRLVCSLLRLSTNKNGSPLGSAVAFAIKTKPSGSETGETGFFFPDTASFAAPFLLFRLKRLGYSDCRVTSQDGGLHLFARR</sequence>
<evidence type="ECO:0000313" key="2">
    <source>
        <dbReference type="Proteomes" id="UP000319449"/>
    </source>
</evidence>
<dbReference type="RefSeq" id="WP_145017146.1">
    <property type="nucleotide sequence ID" value="NZ_VLLN01000001.1"/>
</dbReference>
<reference evidence="1 2" key="1">
    <citation type="submission" date="2019-07" db="EMBL/GenBank/DDBJ databases">
        <title>Genomic Encyclopedia of Archaeal and Bacterial Type Strains, Phase II (KMG-II): from individual species to whole genera.</title>
        <authorList>
            <person name="Goeker M."/>
        </authorList>
    </citation>
    <scope>NUCLEOTIDE SEQUENCE [LARGE SCALE GENOMIC DNA]</scope>
    <source>
        <strain evidence="1 2">ATCC BAA-1139</strain>
    </source>
</reference>
<accession>A0A562WSV2</accession>
<gene>
    <name evidence="1" type="ORF">JN12_00187</name>
</gene>
<evidence type="ECO:0000313" key="1">
    <source>
        <dbReference type="EMBL" id="TWJ33513.1"/>
    </source>
</evidence>